<dbReference type="Gene3D" id="3.80.10.10">
    <property type="entry name" value="Ribonuclease Inhibitor"/>
    <property type="match status" value="1"/>
</dbReference>
<sequence>MSSSQSSKYFSFHNDQPAVENTDLKPIYRKKRADVNDFDLKLLMKIFDYVDIVSLARCERVCKRWRTIITKRCWPDVSRVELNNIHERSDWMISSNNTNALRGIFQKCAKNLTHFEFTACFYFYYGSAKCCGVSMEKVDVPFFFKMVPNLRRLDLCKVMVDGFWLQQLAQYVPNLVAVSLRNCIVEKNRATILFT</sequence>
<name>A0A915DFI2_9BILA</name>
<protein>
    <submittedName>
        <fullName evidence="3">F-box domain-containing protein</fullName>
    </submittedName>
</protein>
<organism evidence="2 3">
    <name type="scientific">Ditylenchus dipsaci</name>
    <dbReference type="NCBI Taxonomy" id="166011"/>
    <lineage>
        <taxon>Eukaryota</taxon>
        <taxon>Metazoa</taxon>
        <taxon>Ecdysozoa</taxon>
        <taxon>Nematoda</taxon>
        <taxon>Chromadorea</taxon>
        <taxon>Rhabditida</taxon>
        <taxon>Tylenchina</taxon>
        <taxon>Tylenchomorpha</taxon>
        <taxon>Sphaerularioidea</taxon>
        <taxon>Anguinidae</taxon>
        <taxon>Anguininae</taxon>
        <taxon>Ditylenchus</taxon>
    </lineage>
</organism>
<feature type="domain" description="F-box" evidence="1">
    <location>
        <begin position="32"/>
        <end position="77"/>
    </location>
</feature>
<evidence type="ECO:0000313" key="2">
    <source>
        <dbReference type="Proteomes" id="UP000887574"/>
    </source>
</evidence>
<dbReference type="AlphaFoldDB" id="A0A915DFI2"/>
<evidence type="ECO:0000313" key="3">
    <source>
        <dbReference type="WBParaSite" id="jg19334"/>
    </source>
</evidence>
<dbReference type="PROSITE" id="PS50181">
    <property type="entry name" value="FBOX"/>
    <property type="match status" value="1"/>
</dbReference>
<evidence type="ECO:0000259" key="1">
    <source>
        <dbReference type="PROSITE" id="PS50181"/>
    </source>
</evidence>
<reference evidence="3" key="1">
    <citation type="submission" date="2022-11" db="UniProtKB">
        <authorList>
            <consortium name="WormBaseParasite"/>
        </authorList>
    </citation>
    <scope>IDENTIFICATION</scope>
</reference>
<dbReference type="InterPro" id="IPR036047">
    <property type="entry name" value="F-box-like_dom_sf"/>
</dbReference>
<proteinExistence type="predicted"/>
<accession>A0A915DFI2</accession>
<dbReference type="Proteomes" id="UP000887574">
    <property type="component" value="Unplaced"/>
</dbReference>
<dbReference type="Pfam" id="PF12937">
    <property type="entry name" value="F-box-like"/>
    <property type="match status" value="1"/>
</dbReference>
<dbReference type="WBParaSite" id="jg19334">
    <property type="protein sequence ID" value="jg19334"/>
    <property type="gene ID" value="jg19334"/>
</dbReference>
<dbReference type="InterPro" id="IPR032675">
    <property type="entry name" value="LRR_dom_sf"/>
</dbReference>
<keyword evidence="2" id="KW-1185">Reference proteome</keyword>
<dbReference type="SMART" id="SM00256">
    <property type="entry name" value="FBOX"/>
    <property type="match status" value="1"/>
</dbReference>
<dbReference type="SUPFAM" id="SSF52047">
    <property type="entry name" value="RNI-like"/>
    <property type="match status" value="1"/>
</dbReference>
<dbReference type="SUPFAM" id="SSF81383">
    <property type="entry name" value="F-box domain"/>
    <property type="match status" value="1"/>
</dbReference>
<dbReference type="InterPro" id="IPR001810">
    <property type="entry name" value="F-box_dom"/>
</dbReference>